<evidence type="ECO:0000313" key="3">
    <source>
        <dbReference type="EMBL" id="MFC2926610.1"/>
    </source>
</evidence>
<evidence type="ECO:0000259" key="2">
    <source>
        <dbReference type="SMART" id="SM00822"/>
    </source>
</evidence>
<feature type="domain" description="Ketoreductase" evidence="2">
    <location>
        <begin position="23"/>
        <end position="205"/>
    </location>
</feature>
<evidence type="ECO:0000256" key="1">
    <source>
        <dbReference type="ARBA" id="ARBA00007430"/>
    </source>
</evidence>
<comment type="similarity">
    <text evidence="1">Belongs to the polysaccharide synthase family.</text>
</comment>
<dbReference type="CDD" id="cd05237">
    <property type="entry name" value="UDP_invert_4-6DH_SDR_e"/>
    <property type="match status" value="1"/>
</dbReference>
<dbReference type="PANTHER" id="PTHR43318">
    <property type="entry name" value="UDP-N-ACETYLGLUCOSAMINE 4,6-DEHYDRATASE"/>
    <property type="match status" value="1"/>
</dbReference>
<dbReference type="Proteomes" id="UP001595379">
    <property type="component" value="Unassembled WGS sequence"/>
</dbReference>
<dbReference type="InterPro" id="IPR057326">
    <property type="entry name" value="KR_dom"/>
</dbReference>
<dbReference type="Pfam" id="PF02719">
    <property type="entry name" value="Polysacc_synt_2"/>
    <property type="match status" value="1"/>
</dbReference>
<protein>
    <submittedName>
        <fullName evidence="3">UDP-N-acetylglucosamine 4,6-dehydratase (Inverting)</fullName>
        <ecNumber evidence="3">4.2.1.115</ecNumber>
    </submittedName>
</protein>
<keyword evidence="4" id="KW-1185">Reference proteome</keyword>
<gene>
    <name evidence="3" type="primary">pseB</name>
    <name evidence="3" type="ORF">ACFOOR_10885</name>
</gene>
<proteinExistence type="inferred from homology"/>
<name>A0ABV6ZYX2_9PROT</name>
<organism evidence="3 4">
    <name type="scientific">Hyphobacterium vulgare</name>
    <dbReference type="NCBI Taxonomy" id="1736751"/>
    <lineage>
        <taxon>Bacteria</taxon>
        <taxon>Pseudomonadati</taxon>
        <taxon>Pseudomonadota</taxon>
        <taxon>Alphaproteobacteria</taxon>
        <taxon>Maricaulales</taxon>
        <taxon>Maricaulaceae</taxon>
        <taxon>Hyphobacterium</taxon>
    </lineage>
</organism>
<dbReference type="EC" id="4.2.1.115" evidence="3"/>
<reference evidence="4" key="1">
    <citation type="journal article" date="2019" name="Int. J. Syst. Evol. Microbiol.">
        <title>The Global Catalogue of Microorganisms (GCM) 10K type strain sequencing project: providing services to taxonomists for standard genome sequencing and annotation.</title>
        <authorList>
            <consortium name="The Broad Institute Genomics Platform"/>
            <consortium name="The Broad Institute Genome Sequencing Center for Infectious Disease"/>
            <person name="Wu L."/>
            <person name="Ma J."/>
        </authorList>
    </citation>
    <scope>NUCLEOTIDE SEQUENCE [LARGE SCALE GENOMIC DNA]</scope>
    <source>
        <strain evidence="4">KCTC 52487</strain>
    </source>
</reference>
<dbReference type="InterPro" id="IPR003869">
    <property type="entry name" value="Polysac_CapD-like"/>
</dbReference>
<dbReference type="EMBL" id="JBHRSV010000020">
    <property type="protein sequence ID" value="MFC2926610.1"/>
    <property type="molecule type" value="Genomic_DNA"/>
</dbReference>
<evidence type="ECO:0000313" key="4">
    <source>
        <dbReference type="Proteomes" id="UP001595379"/>
    </source>
</evidence>
<dbReference type="Gene3D" id="3.40.50.720">
    <property type="entry name" value="NAD(P)-binding Rossmann-like Domain"/>
    <property type="match status" value="1"/>
</dbReference>
<dbReference type="SUPFAM" id="SSF51735">
    <property type="entry name" value="NAD(P)-binding Rossmann-fold domains"/>
    <property type="match status" value="1"/>
</dbReference>
<dbReference type="NCBIfam" id="TIGR03589">
    <property type="entry name" value="PseB"/>
    <property type="match status" value="1"/>
</dbReference>
<dbReference type="InterPro" id="IPR020025">
    <property type="entry name" value="PseB"/>
</dbReference>
<accession>A0ABV6ZYX2</accession>
<keyword evidence="3" id="KW-0456">Lyase</keyword>
<dbReference type="GO" id="GO:0016829">
    <property type="term" value="F:lyase activity"/>
    <property type="evidence" value="ECO:0007669"/>
    <property type="project" value="UniProtKB-KW"/>
</dbReference>
<dbReference type="SMART" id="SM00822">
    <property type="entry name" value="PKS_KR"/>
    <property type="match status" value="1"/>
</dbReference>
<comment type="caution">
    <text evidence="3">The sequence shown here is derived from an EMBL/GenBank/DDBJ whole genome shotgun (WGS) entry which is preliminary data.</text>
</comment>
<dbReference type="PANTHER" id="PTHR43318:SF2">
    <property type="entry name" value="UDP-N-ACETYLGLUCOSAMINE 4,6-DEHYDRATASE (INVERTING)"/>
    <property type="match status" value="1"/>
</dbReference>
<dbReference type="PRINTS" id="PR00081">
    <property type="entry name" value="GDHRDH"/>
</dbReference>
<dbReference type="RefSeq" id="WP_343164750.1">
    <property type="nucleotide sequence ID" value="NZ_JBHRSV010000020.1"/>
</dbReference>
<dbReference type="InterPro" id="IPR002347">
    <property type="entry name" value="SDR_fam"/>
</dbReference>
<sequence length="352" mass="38504">MKDISSLVASRPFDQPVVDLDGKSVLITGGTGGYGRAFVERVCRDYRPERLIVFSRDELKQFEMAHELGDNFPFVKFAIGDVRDASRLEEITKDVDVIVHAAALKHVPIAERNPAECLRTNVDGAINVVRAAIRNKVSRVCSISTDKAVSPVNVYGASKLAAEKVMSAAALDVGPGGPLFCSVRYGNVVGSRGSVIPFFERLIAEGADELPITDPRMTRFWITMPQAVNFTLSSLQMMFGGEVFVPKIPTMSMLDIARTLAPDLGTRVIGIRPGEKLHEALISRDDVLNTIELQDRFALLSPEHIDARLRHMAKGAHPVADDFFYASNHNPEVIRAPASASMQPVKPRIVSA</sequence>
<dbReference type="InterPro" id="IPR051203">
    <property type="entry name" value="Polysaccharide_Synthase-Rel"/>
</dbReference>
<dbReference type="InterPro" id="IPR036291">
    <property type="entry name" value="NAD(P)-bd_dom_sf"/>
</dbReference>